<evidence type="ECO:0000259" key="18">
    <source>
        <dbReference type="PROSITE" id="PS50112"/>
    </source>
</evidence>
<feature type="domain" description="HPt" evidence="20">
    <location>
        <begin position="1327"/>
        <end position="1422"/>
    </location>
</feature>
<evidence type="ECO:0000256" key="4">
    <source>
        <dbReference type="ARBA" id="ARBA00022475"/>
    </source>
</evidence>
<dbReference type="SMART" id="SM00073">
    <property type="entry name" value="HPT"/>
    <property type="match status" value="1"/>
</dbReference>
<keyword evidence="5 13" id="KW-0597">Phosphoprotein</keyword>
<evidence type="ECO:0000256" key="9">
    <source>
        <dbReference type="ARBA" id="ARBA00022989"/>
    </source>
</evidence>
<dbReference type="PROSITE" id="PS50112">
    <property type="entry name" value="PAS"/>
    <property type="match status" value="1"/>
</dbReference>
<evidence type="ECO:0000256" key="10">
    <source>
        <dbReference type="ARBA" id="ARBA00023012"/>
    </source>
</evidence>
<dbReference type="PROSITE" id="PS50894">
    <property type="entry name" value="HPT"/>
    <property type="match status" value="1"/>
</dbReference>
<gene>
    <name evidence="21" type="ORF">ABNW52_06575</name>
</gene>
<dbReference type="InterPro" id="IPR005467">
    <property type="entry name" value="His_kinase_dom"/>
</dbReference>
<keyword evidence="6 15" id="KW-0812">Transmembrane</keyword>
<evidence type="ECO:0000256" key="11">
    <source>
        <dbReference type="ARBA" id="ARBA00023136"/>
    </source>
</evidence>
<dbReference type="SMART" id="SM00387">
    <property type="entry name" value="HATPase_c"/>
    <property type="match status" value="1"/>
</dbReference>
<dbReference type="InterPro" id="IPR036890">
    <property type="entry name" value="HATPase_C_sf"/>
</dbReference>
<protein>
    <recommendedName>
        <fullName evidence="3">histidine kinase</fullName>
        <ecNumber evidence="3">2.7.13.3</ecNumber>
    </recommendedName>
</protein>
<dbReference type="Gene3D" id="1.20.120.160">
    <property type="entry name" value="HPT domain"/>
    <property type="match status" value="1"/>
</dbReference>
<comment type="caution">
    <text evidence="21">The sequence shown here is derived from an EMBL/GenBank/DDBJ whole genome shotgun (WGS) entry which is preliminary data.</text>
</comment>
<dbReference type="EC" id="2.7.13.3" evidence="3"/>
<dbReference type="PROSITE" id="PS50109">
    <property type="entry name" value="HIS_KIN"/>
    <property type="match status" value="1"/>
</dbReference>
<dbReference type="Pfam" id="PF12860">
    <property type="entry name" value="PAS_7"/>
    <property type="match status" value="1"/>
</dbReference>
<dbReference type="CDD" id="cd00130">
    <property type="entry name" value="PAS"/>
    <property type="match status" value="2"/>
</dbReference>
<evidence type="ECO:0000256" key="13">
    <source>
        <dbReference type="PROSITE-ProRule" id="PRU00169"/>
    </source>
</evidence>
<dbReference type="PRINTS" id="PR00344">
    <property type="entry name" value="BCTRLSENSOR"/>
</dbReference>
<name>A0ABV1M207_9NEIS</name>
<dbReference type="EMBL" id="JBEFLD010000003">
    <property type="protein sequence ID" value="MEQ6290273.1"/>
    <property type="molecule type" value="Genomic_DNA"/>
</dbReference>
<evidence type="ECO:0000313" key="21">
    <source>
        <dbReference type="EMBL" id="MEQ6290273.1"/>
    </source>
</evidence>
<accession>A0ABV1M207</accession>
<evidence type="ECO:0000259" key="17">
    <source>
        <dbReference type="PROSITE" id="PS50110"/>
    </source>
</evidence>
<proteinExistence type="predicted"/>
<dbReference type="InterPro" id="IPR036641">
    <property type="entry name" value="HPT_dom_sf"/>
</dbReference>
<dbReference type="GO" id="GO:0005524">
    <property type="term" value="F:ATP binding"/>
    <property type="evidence" value="ECO:0007669"/>
    <property type="project" value="UniProtKB-KW"/>
</dbReference>
<feature type="domain" description="Response regulatory" evidence="17">
    <location>
        <begin position="1161"/>
        <end position="1281"/>
    </location>
</feature>
<sequence length="1422" mass="157083">MNKPQGDSSQTAAIGRAIRLTVLLLGGLQLMASMLLLWSGYHGYRKASEHEALNSANLSLFTAAQQLARENDQTLALLLAVTPATRPTLAALAASRQETDRQMQRQLQQGAQARYPEAGVQLGRLRQHLATLHSRRALIDQELRQRPYSFNETALSGWKLTIGPLYDTLDHILQQDTFWLVDEADPALNRMATLKYQVWSLGSMLQAESNALLQRAYFARELNNSDEYELLRRQEQGQLLLGDLRGGVRFLGNAQLQQQLYRVNDMVWRLRRSSEQQRALLQRGQGTELPMRQYQQLNQEIKLQLGALFNVLTDVMARRVESNKADYQRGLITNAGFALLGLGLYLYLLRRMRGSILQPLQRMQRLLDAAGDAILTVDGQQRIRVANQGASSMFGYSRRELHAMPIDQLLQCEALAAAWQSAAQGQQRPLPGRGLHADGSCFHAEISLSPLPASADGGDRYLLIVRNEQERHEAEVSLARSMQLLAAIHHVESLLLARSSRHTVYHEILFNLLQYCGSSDGVILALQSGHDGQEQFQQQASIGSAPLPAWVAAFCAMPLAQAMQLGQQHTVLQQDGWYFLLVHVDNRTVMVAGVAAANLDALQQVELQPLLAAGSSIVRFYAEEDRRRASERNLREVLQMEEAIYSASPIGLLRLDRDYGIVRANTAGCRLFGMDDGGLQGVALQQLIADDTAWQQLRAQLELAQRQGRQASLEIECRHRSGQHIWVLLSGQLLLPDLPQQGMILACLDITERRAAREALRQARDQAAAARQQLEVAIESLEEAFAFFDTGDRLVLCNRRYAELIGAGQPPAGLQGWHFEQLLRTALQVHEHPEDQFALDDWVAERLRRHASGQASFQISIGERWYQLSDQAIQGGGSVCIYADITGLKQQEMDLLLARDQAEQASRAKSAFLATISHEIRTPMNGVLGMLELLALTALDAGQRDSIDTIQESAQTLLRLIDDILDFSKIEAGKLDILPEPASVPKLMHKVHQLYSDMAQHKGLTFTLQVDPAVAGTLLLDPLRLRQILQNFCSNAMKFTEHGEIVLRVQCLHDSDGQQTLRFEVADSGIGIAPDNLARLFEPFTQAESTTTRRFGGSGLGLAICRSLARLMGGQVTLDSTPGGGTTAALQLALAKTDAQATLAAPVLPQVRQPVVPQQLPVLLVEDNPTNRKLTIKQFGLLGYPLEVAENGVEAVQRWKRQSFALILTDCHMPQMDGYELARTIRYYEAALEDARHIPIIACTANTSQEEVAKTRDAGMDDFLPKPLGLEALAAMLEKWLHHAWQPAPPVSVDTVELAAAATADAAAMPTDAPLDRSVLMVYSSGDWSVERDILADFLHGNDDDMAALQQAVAAANPERIAWAAHRIKGASRMVGATLLADAAAELEAAAHSGDLAQMDAGWPALQQCLLQFKDWLQSQPA</sequence>
<dbReference type="CDD" id="cd16922">
    <property type="entry name" value="HATPase_EvgS-ArcB-TorS-like"/>
    <property type="match status" value="1"/>
</dbReference>
<dbReference type="Gene3D" id="3.40.50.2300">
    <property type="match status" value="1"/>
</dbReference>
<dbReference type="Proteomes" id="UP001433638">
    <property type="component" value="Unassembled WGS sequence"/>
</dbReference>
<dbReference type="Gene3D" id="3.30.565.10">
    <property type="entry name" value="Histidine kinase-like ATPase, C-terminal domain"/>
    <property type="match status" value="1"/>
</dbReference>
<keyword evidence="4" id="KW-1003">Cell membrane</keyword>
<dbReference type="Pfam" id="PF02518">
    <property type="entry name" value="HATPase_c"/>
    <property type="match status" value="1"/>
</dbReference>
<dbReference type="Pfam" id="PF13426">
    <property type="entry name" value="PAS_9"/>
    <property type="match status" value="1"/>
</dbReference>
<dbReference type="InterPro" id="IPR036097">
    <property type="entry name" value="HisK_dim/P_sf"/>
</dbReference>
<dbReference type="RefSeq" id="WP_349585618.1">
    <property type="nucleotide sequence ID" value="NZ_JBEFLD010000003.1"/>
</dbReference>
<evidence type="ECO:0000313" key="22">
    <source>
        <dbReference type="Proteomes" id="UP001433638"/>
    </source>
</evidence>
<dbReference type="Gene3D" id="1.10.287.130">
    <property type="match status" value="1"/>
</dbReference>
<dbReference type="PROSITE" id="PS50113">
    <property type="entry name" value="PAC"/>
    <property type="match status" value="1"/>
</dbReference>
<dbReference type="InterPro" id="IPR000700">
    <property type="entry name" value="PAS-assoc_C"/>
</dbReference>
<dbReference type="Pfam" id="PF00512">
    <property type="entry name" value="HisKA"/>
    <property type="match status" value="1"/>
</dbReference>
<evidence type="ECO:0000259" key="20">
    <source>
        <dbReference type="PROSITE" id="PS50894"/>
    </source>
</evidence>
<dbReference type="CDD" id="cd17546">
    <property type="entry name" value="REC_hyHK_CKI1_RcsC-like"/>
    <property type="match status" value="1"/>
</dbReference>
<comment type="subcellular location">
    <subcellularLocation>
        <location evidence="2">Cell membrane</location>
        <topology evidence="2">Multi-pass membrane protein</topology>
    </subcellularLocation>
</comment>
<dbReference type="InterPro" id="IPR004358">
    <property type="entry name" value="Sig_transdc_His_kin-like_C"/>
</dbReference>
<dbReference type="SUPFAM" id="SSF55874">
    <property type="entry name" value="ATPase domain of HSP90 chaperone/DNA topoisomerase II/histidine kinase"/>
    <property type="match status" value="1"/>
</dbReference>
<dbReference type="SMART" id="SM00448">
    <property type="entry name" value="REC"/>
    <property type="match status" value="1"/>
</dbReference>
<dbReference type="PROSITE" id="PS50110">
    <property type="entry name" value="RESPONSE_REGULATORY"/>
    <property type="match status" value="1"/>
</dbReference>
<dbReference type="Pfam" id="PF08448">
    <property type="entry name" value="PAS_4"/>
    <property type="match status" value="1"/>
</dbReference>
<evidence type="ECO:0000256" key="5">
    <source>
        <dbReference type="ARBA" id="ARBA00022553"/>
    </source>
</evidence>
<dbReference type="InterPro" id="IPR000014">
    <property type="entry name" value="PAS"/>
</dbReference>
<dbReference type="SUPFAM" id="SSF52172">
    <property type="entry name" value="CheY-like"/>
    <property type="match status" value="1"/>
</dbReference>
<feature type="transmembrane region" description="Helical" evidence="15">
    <location>
        <begin position="331"/>
        <end position="349"/>
    </location>
</feature>
<comment type="catalytic activity">
    <reaction evidence="1">
        <text>ATP + protein L-histidine = ADP + protein N-phospho-L-histidine.</text>
        <dbReference type="EC" id="2.7.13.3"/>
    </reaction>
</comment>
<evidence type="ECO:0000256" key="12">
    <source>
        <dbReference type="PROSITE-ProRule" id="PRU00110"/>
    </source>
</evidence>
<evidence type="ECO:0000256" key="8">
    <source>
        <dbReference type="ARBA" id="ARBA00022840"/>
    </source>
</evidence>
<feature type="transmembrane region" description="Helical" evidence="15">
    <location>
        <begin position="20"/>
        <end position="38"/>
    </location>
</feature>
<dbReference type="PANTHER" id="PTHR45339">
    <property type="entry name" value="HYBRID SIGNAL TRANSDUCTION HISTIDINE KINASE J"/>
    <property type="match status" value="1"/>
</dbReference>
<feature type="modified residue" description="4-aspartylphosphate" evidence="13">
    <location>
        <position position="1210"/>
    </location>
</feature>
<feature type="domain" description="PAC" evidence="19">
    <location>
        <begin position="711"/>
        <end position="762"/>
    </location>
</feature>
<evidence type="ECO:0000256" key="15">
    <source>
        <dbReference type="SAM" id="Phobius"/>
    </source>
</evidence>
<dbReference type="SUPFAM" id="SSF47226">
    <property type="entry name" value="Histidine-containing phosphotransfer domain, HPT domain"/>
    <property type="match status" value="1"/>
</dbReference>
<dbReference type="SUPFAM" id="SSF47384">
    <property type="entry name" value="Homodimeric domain of signal transducing histidine kinase"/>
    <property type="match status" value="1"/>
</dbReference>
<dbReference type="CDD" id="cd00082">
    <property type="entry name" value="HisKA"/>
    <property type="match status" value="1"/>
</dbReference>
<dbReference type="InterPro" id="IPR001610">
    <property type="entry name" value="PAC"/>
</dbReference>
<keyword evidence="22" id="KW-1185">Reference proteome</keyword>
<evidence type="ECO:0000256" key="3">
    <source>
        <dbReference type="ARBA" id="ARBA00012438"/>
    </source>
</evidence>
<evidence type="ECO:0000259" key="19">
    <source>
        <dbReference type="PROSITE" id="PS50113"/>
    </source>
</evidence>
<dbReference type="Gene3D" id="3.30.450.20">
    <property type="entry name" value="PAS domain"/>
    <property type="match status" value="3"/>
</dbReference>
<feature type="domain" description="PAS" evidence="18">
    <location>
        <begin position="359"/>
        <end position="401"/>
    </location>
</feature>
<keyword evidence="7" id="KW-0547">Nucleotide-binding</keyword>
<dbReference type="SMART" id="SM00086">
    <property type="entry name" value="PAC"/>
    <property type="match status" value="2"/>
</dbReference>
<keyword evidence="10" id="KW-0902">Two-component regulatory system</keyword>
<organism evidence="21 22">
    <name type="scientific">Vogesella oryzagri</name>
    <dbReference type="NCBI Taxonomy" id="3160864"/>
    <lineage>
        <taxon>Bacteria</taxon>
        <taxon>Pseudomonadati</taxon>
        <taxon>Pseudomonadota</taxon>
        <taxon>Betaproteobacteria</taxon>
        <taxon>Neisseriales</taxon>
        <taxon>Chromobacteriaceae</taxon>
        <taxon>Vogesella</taxon>
    </lineage>
</organism>
<keyword evidence="8 21" id="KW-0067">ATP-binding</keyword>
<dbReference type="InterPro" id="IPR001789">
    <property type="entry name" value="Sig_transdc_resp-reg_receiver"/>
</dbReference>
<evidence type="ECO:0000256" key="14">
    <source>
        <dbReference type="SAM" id="Coils"/>
    </source>
</evidence>
<dbReference type="SUPFAM" id="SSF55785">
    <property type="entry name" value="PYP-like sensor domain (PAS domain)"/>
    <property type="match status" value="3"/>
</dbReference>
<feature type="modified residue" description="Phosphohistidine" evidence="12">
    <location>
        <position position="1366"/>
    </location>
</feature>
<evidence type="ECO:0000256" key="7">
    <source>
        <dbReference type="ARBA" id="ARBA00022741"/>
    </source>
</evidence>
<dbReference type="InterPro" id="IPR013656">
    <property type="entry name" value="PAS_4"/>
</dbReference>
<dbReference type="PANTHER" id="PTHR45339:SF1">
    <property type="entry name" value="HYBRID SIGNAL TRANSDUCTION HISTIDINE KINASE J"/>
    <property type="match status" value="1"/>
</dbReference>
<keyword evidence="14" id="KW-0175">Coiled coil</keyword>
<keyword evidence="9 15" id="KW-1133">Transmembrane helix</keyword>
<dbReference type="SMART" id="SM00091">
    <property type="entry name" value="PAS"/>
    <property type="match status" value="3"/>
</dbReference>
<dbReference type="SMART" id="SM00388">
    <property type="entry name" value="HisKA"/>
    <property type="match status" value="1"/>
</dbReference>
<evidence type="ECO:0000256" key="6">
    <source>
        <dbReference type="ARBA" id="ARBA00022692"/>
    </source>
</evidence>
<feature type="domain" description="Histidine kinase" evidence="16">
    <location>
        <begin position="915"/>
        <end position="1136"/>
    </location>
</feature>
<keyword evidence="11 15" id="KW-0472">Membrane</keyword>
<dbReference type="InterPro" id="IPR008207">
    <property type="entry name" value="Sig_transdc_His_kin_Hpt_dom"/>
</dbReference>
<dbReference type="Pfam" id="PF01627">
    <property type="entry name" value="Hpt"/>
    <property type="match status" value="1"/>
</dbReference>
<dbReference type="NCBIfam" id="TIGR00229">
    <property type="entry name" value="sensory_box"/>
    <property type="match status" value="2"/>
</dbReference>
<reference evidence="21" key="1">
    <citation type="submission" date="2024-06" db="EMBL/GenBank/DDBJ databases">
        <title>Genome sequence of Vogesella sp. MAHUQ-64.</title>
        <authorList>
            <person name="Huq M.A."/>
        </authorList>
    </citation>
    <scope>NUCLEOTIDE SEQUENCE</scope>
    <source>
        <strain evidence="21">MAHUQ-64</strain>
    </source>
</reference>
<feature type="coiled-coil region" evidence="14">
    <location>
        <begin position="753"/>
        <end position="784"/>
    </location>
</feature>
<dbReference type="InterPro" id="IPR003661">
    <property type="entry name" value="HisK_dim/P_dom"/>
</dbReference>
<dbReference type="InterPro" id="IPR011006">
    <property type="entry name" value="CheY-like_superfamily"/>
</dbReference>
<evidence type="ECO:0000259" key="16">
    <source>
        <dbReference type="PROSITE" id="PS50109"/>
    </source>
</evidence>
<evidence type="ECO:0000256" key="1">
    <source>
        <dbReference type="ARBA" id="ARBA00000085"/>
    </source>
</evidence>
<dbReference type="InterPro" id="IPR035965">
    <property type="entry name" value="PAS-like_dom_sf"/>
</dbReference>
<evidence type="ECO:0000256" key="2">
    <source>
        <dbReference type="ARBA" id="ARBA00004651"/>
    </source>
</evidence>
<dbReference type="Pfam" id="PF00072">
    <property type="entry name" value="Response_reg"/>
    <property type="match status" value="1"/>
</dbReference>
<dbReference type="InterPro" id="IPR003594">
    <property type="entry name" value="HATPase_dom"/>
</dbReference>